<organism evidence="1">
    <name type="scientific">viral metagenome</name>
    <dbReference type="NCBI Taxonomy" id="1070528"/>
    <lineage>
        <taxon>unclassified sequences</taxon>
        <taxon>metagenomes</taxon>
        <taxon>organismal metagenomes</taxon>
    </lineage>
</organism>
<dbReference type="EMBL" id="MN738980">
    <property type="protein sequence ID" value="QHT33901.1"/>
    <property type="molecule type" value="Genomic_DNA"/>
</dbReference>
<dbReference type="AlphaFoldDB" id="A0A6C0EYY7"/>
<reference evidence="1" key="1">
    <citation type="journal article" date="2020" name="Nature">
        <title>Giant virus diversity and host interactions through global metagenomics.</title>
        <authorList>
            <person name="Schulz F."/>
            <person name="Roux S."/>
            <person name="Paez-Espino D."/>
            <person name="Jungbluth S."/>
            <person name="Walsh D.A."/>
            <person name="Denef V.J."/>
            <person name="McMahon K.D."/>
            <person name="Konstantinidis K.T."/>
            <person name="Eloe-Fadrosh E.A."/>
            <person name="Kyrpides N.C."/>
            <person name="Woyke T."/>
        </authorList>
    </citation>
    <scope>NUCLEOTIDE SEQUENCE</scope>
    <source>
        <strain evidence="1">GVMAG-M-3300009161-52</strain>
    </source>
</reference>
<proteinExistence type="predicted"/>
<evidence type="ECO:0000313" key="1">
    <source>
        <dbReference type="EMBL" id="QHT33901.1"/>
    </source>
</evidence>
<sequence>MSWEDDDDPFETKSICIRNDMKTDISFNKFSISGMSTEASKEPIVDGFVKRTFNIAKFKTFLERHPNKSKALGEYFKSFIQYKLEEDNDKPGKQYKQINLELPFAKIHLPKGPAVIQWNSWCENIDNINNDLYRDVFASFGNKFPRGIKLVSGVVLDKRNTVNRFNMSKTNSVSTASFQGTLANCVGTSIKPEDTFGKSEY</sequence>
<name>A0A6C0EYY7_9ZZZZ</name>
<protein>
    <submittedName>
        <fullName evidence="1">Uncharacterized protein</fullName>
    </submittedName>
</protein>
<accession>A0A6C0EYY7</accession>